<feature type="transmembrane region" description="Helical" evidence="1">
    <location>
        <begin position="65"/>
        <end position="85"/>
    </location>
</feature>
<sequence>MNVQELQAVPSLEEGTRAIPRIPLDLRKHKASIAIHFSIIAFSSGILPVVLYFALLYGASLSPHLTFTIIFPVIGVPALYGYIVCTYRLIRHEEYRPLGYSKWWPFDYFHINFLAGIVYITVLLTLGNTEQRTNLRLLSLFKPLVVFQLSGQFIVLRLMALVGLRTPFRMSSYPMGSPIPSGAAVVAEDIVAVDGNRKSEFRTAWQARLAASPIAAATATRLDWIWGISGLVFGGAIMAIVFTLENPEIAFAISFIVPWVWGGLMAWITIKIASNATALEKQEYGRWATV</sequence>
<name>A0A074VBL8_AURM1</name>
<proteinExistence type="predicted"/>
<dbReference type="AlphaFoldDB" id="A0A074VBL8"/>
<reference evidence="2 3" key="1">
    <citation type="journal article" date="2014" name="BMC Genomics">
        <title>Genome sequencing of four Aureobasidium pullulans varieties: biotechnological potential, stress tolerance, and description of new species.</title>
        <authorList>
            <person name="Gostin Ar C."/>
            <person name="Ohm R.A."/>
            <person name="Kogej T."/>
            <person name="Sonjak S."/>
            <person name="Turk M."/>
            <person name="Zajc J."/>
            <person name="Zalar P."/>
            <person name="Grube M."/>
            <person name="Sun H."/>
            <person name="Han J."/>
            <person name="Sharma A."/>
            <person name="Chiniquy J."/>
            <person name="Ngan C.Y."/>
            <person name="Lipzen A."/>
            <person name="Barry K."/>
            <person name="Grigoriev I.V."/>
            <person name="Gunde-Cimerman N."/>
        </authorList>
    </citation>
    <scope>NUCLEOTIDE SEQUENCE [LARGE SCALE GENOMIC DNA]</scope>
    <source>
        <strain evidence="2 3">CBS 110374</strain>
    </source>
</reference>
<gene>
    <name evidence="2" type="ORF">M437DRAFT_60312</name>
</gene>
<keyword evidence="1" id="KW-0812">Transmembrane</keyword>
<accession>A0A074VBL8</accession>
<dbReference type="PANTHER" id="PTHR42024:SF1">
    <property type="entry name" value="AMINO ACID PERMEASE_ SLC12A DOMAIN-CONTAINING PROTEIN"/>
    <property type="match status" value="1"/>
</dbReference>
<feature type="transmembrane region" description="Helical" evidence="1">
    <location>
        <begin position="224"/>
        <end position="243"/>
    </location>
</feature>
<feature type="transmembrane region" description="Helical" evidence="1">
    <location>
        <begin position="249"/>
        <end position="270"/>
    </location>
</feature>
<evidence type="ECO:0000313" key="3">
    <source>
        <dbReference type="Proteomes" id="UP000030672"/>
    </source>
</evidence>
<dbReference type="HOGENOM" id="CLU_038384_0_1_1"/>
<dbReference type="PANTHER" id="PTHR42024">
    <property type="entry name" value="AMINO ACID PERMEASE_ SLC12A DOMAIN-CONTAINING PROTEIN"/>
    <property type="match status" value="1"/>
</dbReference>
<feature type="transmembrane region" description="Helical" evidence="1">
    <location>
        <begin position="33"/>
        <end position="59"/>
    </location>
</feature>
<dbReference type="RefSeq" id="XP_040875088.1">
    <property type="nucleotide sequence ID" value="XM_041023735.1"/>
</dbReference>
<dbReference type="GeneID" id="63917108"/>
<keyword evidence="1" id="KW-0472">Membrane</keyword>
<protein>
    <submittedName>
        <fullName evidence="2">Uncharacterized protein</fullName>
    </submittedName>
</protein>
<organism evidence="2 3">
    <name type="scientific">Aureobasidium melanogenum (strain CBS 110374)</name>
    <name type="common">Aureobasidium pullulans var. melanogenum</name>
    <dbReference type="NCBI Taxonomy" id="1043003"/>
    <lineage>
        <taxon>Eukaryota</taxon>
        <taxon>Fungi</taxon>
        <taxon>Dikarya</taxon>
        <taxon>Ascomycota</taxon>
        <taxon>Pezizomycotina</taxon>
        <taxon>Dothideomycetes</taxon>
        <taxon>Dothideomycetidae</taxon>
        <taxon>Dothideales</taxon>
        <taxon>Saccotheciaceae</taxon>
        <taxon>Aureobasidium</taxon>
    </lineage>
</organism>
<feature type="transmembrane region" description="Helical" evidence="1">
    <location>
        <begin position="146"/>
        <end position="164"/>
    </location>
</feature>
<dbReference type="Proteomes" id="UP000030672">
    <property type="component" value="Unassembled WGS sequence"/>
</dbReference>
<feature type="transmembrane region" description="Helical" evidence="1">
    <location>
        <begin position="106"/>
        <end position="126"/>
    </location>
</feature>
<evidence type="ECO:0000256" key="1">
    <source>
        <dbReference type="SAM" id="Phobius"/>
    </source>
</evidence>
<evidence type="ECO:0000313" key="2">
    <source>
        <dbReference type="EMBL" id="KEQ58065.1"/>
    </source>
</evidence>
<dbReference type="EMBL" id="KL584861">
    <property type="protein sequence ID" value="KEQ58065.1"/>
    <property type="molecule type" value="Genomic_DNA"/>
</dbReference>
<keyword evidence="3" id="KW-1185">Reference proteome</keyword>
<keyword evidence="1" id="KW-1133">Transmembrane helix</keyword>